<accession>E9GLX7</accession>
<dbReference type="KEGG" id="dpx:DAPPUDRAFT_244820"/>
<proteinExistence type="predicted"/>
<feature type="region of interest" description="Disordered" evidence="1">
    <location>
        <begin position="1079"/>
        <end position="1118"/>
    </location>
</feature>
<protein>
    <recommendedName>
        <fullName evidence="2">Spen paralogue and orthologue SPOC C-terminal domain-containing protein</fullName>
    </recommendedName>
</protein>
<keyword evidence="4" id="KW-1185">Reference proteome</keyword>
<dbReference type="Pfam" id="PF07744">
    <property type="entry name" value="SPOC"/>
    <property type="match status" value="1"/>
</dbReference>
<evidence type="ECO:0000259" key="2">
    <source>
        <dbReference type="Pfam" id="PF07744"/>
    </source>
</evidence>
<dbReference type="STRING" id="6669.E9GLX7"/>
<evidence type="ECO:0000256" key="1">
    <source>
        <dbReference type="SAM" id="MobiDB-lite"/>
    </source>
</evidence>
<dbReference type="InParanoid" id="E9GLX7"/>
<evidence type="ECO:0000313" key="3">
    <source>
        <dbReference type="EMBL" id="EFX79614.1"/>
    </source>
</evidence>
<evidence type="ECO:0000313" key="4">
    <source>
        <dbReference type="Proteomes" id="UP000000305"/>
    </source>
</evidence>
<feature type="domain" description="Spen paralogue and orthologue SPOC C-terminal" evidence="2">
    <location>
        <begin position="1359"/>
        <end position="1481"/>
    </location>
</feature>
<dbReference type="PANTHER" id="PTHR33099">
    <property type="entry name" value="FE2OG DIOXYGENASE DOMAIN-CONTAINING PROTEIN"/>
    <property type="match status" value="1"/>
</dbReference>
<dbReference type="HOGENOM" id="CLU_249206_0_0_1"/>
<organism evidence="3 4">
    <name type="scientific">Daphnia pulex</name>
    <name type="common">Water flea</name>
    <dbReference type="NCBI Taxonomy" id="6669"/>
    <lineage>
        <taxon>Eukaryota</taxon>
        <taxon>Metazoa</taxon>
        <taxon>Ecdysozoa</taxon>
        <taxon>Arthropoda</taxon>
        <taxon>Crustacea</taxon>
        <taxon>Branchiopoda</taxon>
        <taxon>Diplostraca</taxon>
        <taxon>Cladocera</taxon>
        <taxon>Anomopoda</taxon>
        <taxon>Daphniidae</taxon>
        <taxon>Daphnia</taxon>
    </lineage>
</organism>
<sequence length="1490" mass="168780">MENTFDKSEGDFKFLKHNPVRQFGQEVSQPPDMNVSLEGPFSESFNKESDYLSEKNFKENILFFILQEKYDVENFGFEFLRGKDRKMADLLQSCVFLDVHIAMATCCEPVANLTLEENNEGIEISHLIGSDNVTRNVSIELKWRKHFIEDIASDQEKNCRDKIELAKKHLDNGVMVIWPKYQAAQIYCRYCLESLLSSMEKSVSLPKWQEDARQSAINNLRQLISFCYAEPQRAWTTSGLGKGELTLRVLRLCIAMSAHEEGLDLLKLLGSNFESRGKFDTENFEGIQNEEVAQAISDFLNEVTGRMSVAELIEPLLTRDRISKQLLPILKLAKCLLRSSFMEGATMVGNCVSSFFAELDQTCASRSKEFDVEAYLDMIVDLELNPETSSRKRTASFIFFFAKVRSSLQCRLLLYFEAQFRSPLKSNQSCQDLFNALCLKILSADCNIYAPPVKTIIVDLVSCFIRLGNTEFLQRLILKMSQVRDNVPEGIHVRNQNLVEKIVSSPDIWELATSSEEGRSTMASLVDHHLTLLTHQLSAFEDDGNAEQVTPPDNKTVADQEAVFRNNLWPCGLSPCIWFLMEIQQHYYDEDSHCLPIRVRAEWKTSLILAKLCAQQLMQLLIDVLKEHSGYLNKHLLSFGTLRTSSLFFSRMKDNVTVMPRRETVLELVNWFIQASDDSLVQFILEQITTPQLMELLLDFQLSGKKDPNIKNFPACAEWYFIAYRIFFKQDFVSFVKSTEENAKKILKCLFWLNDFACWECFELQLCQSFPSEEGNLYLKAVVNNEDLREVCLNTPFALNAFRRILNHWIQYSNPQKELPFTWRQPHAVLSDHPRVEMFLRSSQECMTYANFNDFSEARLFGEGLERSGPENGFSVRAFPGGEGKYAYCEIVKNLGHPSFFTKVIEARKSELEKLVQLRQDLHHGLYNSSQEAVEDTLAYFRGSSELGTTTGNWSSTLNASQTAYIAPTPVNSQTVDWNAASHACASVISTTSTAPMSTTSSKTSNDDDWSERIDNLAADFRKAGEQLPVAPSPPPDDLVAFIDAYTSNESSQVTTASMSIAPPANWCSWTIPKMKKSRGNEDLAPEADAGRVKGRTNLDGNKSGRRARSSSKSNPCVSGANALPICDRRKKTDNADPRICRKCNQRGHTFFKCPNDPVGGRSVEKNPISLSSAPSVGINLATNEDWSVENARPYKETSRYDVSSRRKVAGNVYSWKQGQKTLRSTEPKPSNNWRASGDVWSPFPSFPDLPSTSGTSGVTRAGLDKCDIQPNVNENVPAPKHVIDVEMRWNLKEIESSRKHDSLQPMGQFCEMELNKSDVQRLYYLLDRIYIDNLFLLGFKGWETIIKTLNTLPSTVEVCPVYWKGPIQGGELGQVNVQALNIRSYTDLFDVSMPPSLFVVGRIRPERVWDYINQIRWAATHDVVILKFIPACDSDQKNYASFLSQLQQRDRFAVVGRVSKHIRDFYLISLPEGSALPSALASLTSATKC</sequence>
<dbReference type="EMBL" id="GL732551">
    <property type="protein sequence ID" value="EFX79614.1"/>
    <property type="molecule type" value="Genomic_DNA"/>
</dbReference>
<name>E9GLX7_DAPPU</name>
<dbReference type="InterPro" id="IPR012921">
    <property type="entry name" value="SPOC_C"/>
</dbReference>
<reference evidence="3 4" key="1">
    <citation type="journal article" date="2011" name="Science">
        <title>The ecoresponsive genome of Daphnia pulex.</title>
        <authorList>
            <person name="Colbourne J.K."/>
            <person name="Pfrender M.E."/>
            <person name="Gilbert D."/>
            <person name="Thomas W.K."/>
            <person name="Tucker A."/>
            <person name="Oakley T.H."/>
            <person name="Tokishita S."/>
            <person name="Aerts A."/>
            <person name="Arnold G.J."/>
            <person name="Basu M.K."/>
            <person name="Bauer D.J."/>
            <person name="Caceres C.E."/>
            <person name="Carmel L."/>
            <person name="Casola C."/>
            <person name="Choi J.H."/>
            <person name="Detter J.C."/>
            <person name="Dong Q."/>
            <person name="Dusheyko S."/>
            <person name="Eads B.D."/>
            <person name="Frohlich T."/>
            <person name="Geiler-Samerotte K.A."/>
            <person name="Gerlach D."/>
            <person name="Hatcher P."/>
            <person name="Jogdeo S."/>
            <person name="Krijgsveld J."/>
            <person name="Kriventseva E.V."/>
            <person name="Kultz D."/>
            <person name="Laforsch C."/>
            <person name="Lindquist E."/>
            <person name="Lopez J."/>
            <person name="Manak J.R."/>
            <person name="Muller J."/>
            <person name="Pangilinan J."/>
            <person name="Patwardhan R.P."/>
            <person name="Pitluck S."/>
            <person name="Pritham E.J."/>
            <person name="Rechtsteiner A."/>
            <person name="Rho M."/>
            <person name="Rogozin I.B."/>
            <person name="Sakarya O."/>
            <person name="Salamov A."/>
            <person name="Schaack S."/>
            <person name="Shapiro H."/>
            <person name="Shiga Y."/>
            <person name="Skalitzky C."/>
            <person name="Smith Z."/>
            <person name="Souvorov A."/>
            <person name="Sung W."/>
            <person name="Tang Z."/>
            <person name="Tsuchiya D."/>
            <person name="Tu H."/>
            <person name="Vos H."/>
            <person name="Wang M."/>
            <person name="Wolf Y.I."/>
            <person name="Yamagata H."/>
            <person name="Yamada T."/>
            <person name="Ye Y."/>
            <person name="Shaw J.R."/>
            <person name="Andrews J."/>
            <person name="Crease T.J."/>
            <person name="Tang H."/>
            <person name="Lucas S.M."/>
            <person name="Robertson H.M."/>
            <person name="Bork P."/>
            <person name="Koonin E.V."/>
            <person name="Zdobnov E.M."/>
            <person name="Grigoriev I.V."/>
            <person name="Lynch M."/>
            <person name="Boore J.L."/>
        </authorList>
    </citation>
    <scope>NUCLEOTIDE SEQUENCE [LARGE SCALE GENOMIC DNA]</scope>
</reference>
<dbReference type="PANTHER" id="PTHR33099:SF7">
    <property type="entry name" value="MYND-TYPE DOMAIN-CONTAINING PROTEIN"/>
    <property type="match status" value="1"/>
</dbReference>
<dbReference type="Proteomes" id="UP000000305">
    <property type="component" value="Unassembled WGS sequence"/>
</dbReference>
<dbReference type="OrthoDB" id="1884872at2759"/>
<dbReference type="eggNOG" id="KOG1634">
    <property type="taxonomic scope" value="Eukaryota"/>
</dbReference>
<gene>
    <name evidence="3" type="ORF">DAPPUDRAFT_244820</name>
</gene>